<dbReference type="STRING" id="6239.D1005.2.1"/>
<comment type="subunit">
    <text evidence="2">Homooctamer.</text>
</comment>
<feature type="binding site" evidence="11">
    <location>
        <position position="188"/>
    </location>
    <ligand>
        <name>UTP</name>
        <dbReference type="ChEBI" id="CHEBI:46398"/>
    </ligand>
</feature>
<dbReference type="Gene3D" id="2.160.10.10">
    <property type="entry name" value="Hexapeptide repeat proteins"/>
    <property type="match status" value="1"/>
</dbReference>
<dbReference type="BRENDA" id="2.7.7.9">
    <property type="organism ID" value="1045"/>
</dbReference>
<dbReference type="FunFam" id="2.160.10.10:FF:000001">
    <property type="entry name" value="UTP--glucose-1-phosphate uridylyltransferase"/>
    <property type="match status" value="1"/>
</dbReference>
<keyword evidence="5 9" id="KW-0808">Transferase</keyword>
<sequence>MSNDQLKSKLREFFDRQPDQSEKAHQDSKIFEVLYSQFLENQHCIDWNSWKFLEEKHQVTLKDLEPFDKSRFNILNKLAVIKLNGGLGTTMGCSKAKSLVEVREGYTFMDLAVLEHQKMCEAHNVDTPLYLMNSFYTDEDTKKYLAEKGYSNVKTFVQSKCPRLDAETKLPIEDENEDWGDDAWCPPGHGNIFQSLQNSGVLDQLLADGREIIFVSNIDNTGANTDLQIVQLMLDKNVDYIMECTPKTQVDVKGGTLIDIGGRMMHLEMPQVPAENLPDFCSTKVFKIFNTNNIYVNLKAVKKLLPDIKSEIIVNKKTIRSREVLQLEFSIGGCIKNFDNALCVHVERKRFRPVKNLGDLLSLRSTLCDLDHSTFKVHHNHELGAPPVISLDPSIYNSVEVVDLKFPHPLVMDNCSEFAVVGDVTFGKNVKLSGKVTVNGKTESPGVVPDGTVLKDQEYIAE</sequence>
<dbReference type="InParanoid" id="Q18910"/>
<evidence type="ECO:0000256" key="7">
    <source>
        <dbReference type="ARBA" id="ARBA00023579"/>
    </source>
</evidence>
<keyword evidence="13" id="KW-1185">Reference proteome</keyword>
<evidence type="ECO:0000256" key="2">
    <source>
        <dbReference type="ARBA" id="ARBA00011823"/>
    </source>
</evidence>
<feature type="binding site" evidence="11">
    <location>
        <position position="158"/>
    </location>
    <ligand>
        <name>UTP</name>
        <dbReference type="ChEBI" id="CHEBI:46398"/>
    </ligand>
</feature>
<evidence type="ECO:0000256" key="3">
    <source>
        <dbReference type="ARBA" id="ARBA00012415"/>
    </source>
</evidence>
<dbReference type="CTD" id="180484"/>
<feature type="binding site" evidence="10">
    <location>
        <position position="189"/>
    </location>
    <ligand>
        <name>substrate</name>
    </ligand>
</feature>
<dbReference type="FunCoup" id="Q18910">
    <property type="interactions" value="12"/>
</dbReference>
<organism evidence="12 13">
    <name type="scientific">Caenorhabditis elegans</name>
    <dbReference type="NCBI Taxonomy" id="6239"/>
    <lineage>
        <taxon>Eukaryota</taxon>
        <taxon>Metazoa</taxon>
        <taxon>Ecdysozoa</taxon>
        <taxon>Nematoda</taxon>
        <taxon>Chromadorea</taxon>
        <taxon>Rhabditida</taxon>
        <taxon>Rhabditina</taxon>
        <taxon>Rhabditomorpha</taxon>
        <taxon>Rhabditoidea</taxon>
        <taxon>Rhabditidae</taxon>
        <taxon>Peloderinae</taxon>
        <taxon>Caenorhabditis</taxon>
    </lineage>
</organism>
<feature type="binding site" evidence="11">
    <location>
        <position position="355"/>
    </location>
    <ligand>
        <name>UTP</name>
        <dbReference type="ChEBI" id="CHEBI:46398"/>
    </ligand>
</feature>
<evidence type="ECO:0000256" key="11">
    <source>
        <dbReference type="PIRSR" id="PIRSR000806-2"/>
    </source>
</evidence>
<evidence type="ECO:0000256" key="8">
    <source>
        <dbReference type="ARBA" id="ARBA00047432"/>
    </source>
</evidence>
<dbReference type="SMR" id="Q18910"/>
<dbReference type="Gene3D" id="3.90.550.10">
    <property type="entry name" value="Spore Coat Polysaccharide Biosynthesis Protein SpsA, Chain A"/>
    <property type="match status" value="1"/>
</dbReference>
<dbReference type="RefSeq" id="NP_508277.2">
    <property type="nucleotide sequence ID" value="NM_075876.7"/>
</dbReference>
<dbReference type="UCSC" id="D1005.2">
    <property type="organism name" value="c. elegans"/>
</dbReference>
<dbReference type="Proteomes" id="UP000001940">
    <property type="component" value="Chromosome X"/>
</dbReference>
<feature type="binding site" evidence="11">
    <location>
        <position position="97"/>
    </location>
    <ligand>
        <name>UTP</name>
        <dbReference type="ChEBI" id="CHEBI:46398"/>
    </ligand>
</feature>
<comment type="function">
    <text evidence="7">UTP--glucose-1-phosphate uridylyltransferase catalyzing the conversion of glucose-1-phosphate into UDP-glucose, a crucial precursor for the production of glycogen.</text>
</comment>
<evidence type="ECO:0000256" key="5">
    <source>
        <dbReference type="ARBA" id="ARBA00022679"/>
    </source>
</evidence>
<evidence type="ECO:0007829" key="15">
    <source>
        <dbReference type="PeptideAtlas" id="Q18910"/>
    </source>
</evidence>
<gene>
    <name evidence="12" type="ORF">CELE_D1005.2</name>
    <name evidence="12 14" type="ORF">D1005.2</name>
</gene>
<evidence type="ECO:0000256" key="6">
    <source>
        <dbReference type="ARBA" id="ARBA00022695"/>
    </source>
</evidence>
<dbReference type="PANTHER" id="PTHR43511">
    <property type="match status" value="1"/>
</dbReference>
<keyword evidence="15" id="KW-1267">Proteomics identification</keyword>
<dbReference type="SUPFAM" id="SSF53448">
    <property type="entry name" value="Nucleotide-diphospho-sugar transferases"/>
    <property type="match status" value="1"/>
</dbReference>
<dbReference type="GeneID" id="180484"/>
<dbReference type="Pfam" id="PF01704">
    <property type="entry name" value="UDPGP"/>
    <property type="match status" value="1"/>
</dbReference>
<reference evidence="12 13" key="1">
    <citation type="journal article" date="1998" name="Science">
        <title>Genome sequence of the nematode C. elegans: a platform for investigating biology.</title>
        <authorList>
            <consortium name="The C. elegans sequencing consortium"/>
            <person name="Sulson J.E."/>
            <person name="Waterston R."/>
        </authorList>
    </citation>
    <scope>NUCLEOTIDE SEQUENCE [LARGE SCALE GENOMIC DNA]</scope>
    <source>
        <strain evidence="12 13">Bristol N2</strain>
    </source>
</reference>
<dbReference type="eggNOG" id="KOG2638">
    <property type="taxonomic scope" value="Eukaryota"/>
</dbReference>
<dbReference type="InterPro" id="IPR016267">
    <property type="entry name" value="UDPGP_trans"/>
</dbReference>
<evidence type="ECO:0000313" key="12">
    <source>
        <dbReference type="EMBL" id="CCD68277.1"/>
    </source>
</evidence>
<evidence type="ECO:0000256" key="1">
    <source>
        <dbReference type="ARBA" id="ARBA00010401"/>
    </source>
</evidence>
<dbReference type="PeptideAtlas" id="Q18910"/>
<dbReference type="WormBase" id="D1005.2">
    <property type="protein sequence ID" value="CE29741"/>
    <property type="gene ID" value="WBGene00016996"/>
</dbReference>
<comment type="catalytic activity">
    <reaction evidence="8">
        <text>alpha-D-glucose 1-phosphate + UTP + H(+) = UDP-alpha-D-glucose + diphosphate</text>
        <dbReference type="Rhea" id="RHEA:19889"/>
        <dbReference type="ChEBI" id="CHEBI:15378"/>
        <dbReference type="ChEBI" id="CHEBI:33019"/>
        <dbReference type="ChEBI" id="CHEBI:46398"/>
        <dbReference type="ChEBI" id="CHEBI:58601"/>
        <dbReference type="ChEBI" id="CHEBI:58885"/>
        <dbReference type="EC" id="2.7.7.9"/>
    </reaction>
    <physiologicalReaction direction="left-to-right" evidence="8">
        <dbReference type="Rhea" id="RHEA:19890"/>
    </physiologicalReaction>
</comment>
<evidence type="ECO:0000256" key="9">
    <source>
        <dbReference type="PIRNR" id="PIRNR000806"/>
    </source>
</evidence>
<dbReference type="PhylomeDB" id="Q18910"/>
<dbReference type="AlphaFoldDB" id="Q18910"/>
<dbReference type="InterPro" id="IPR002618">
    <property type="entry name" value="UDPGP_fam"/>
</dbReference>
<dbReference type="OrthoDB" id="932129at2759"/>
<dbReference type="GO" id="GO:0003983">
    <property type="term" value="F:UTP:glucose-1-phosphate uridylyltransferase activity"/>
    <property type="evidence" value="ECO:0000318"/>
    <property type="project" value="GO_Central"/>
</dbReference>
<dbReference type="GO" id="GO:0005978">
    <property type="term" value="P:glycogen biosynthetic process"/>
    <property type="evidence" value="ECO:0007669"/>
    <property type="project" value="UniProtKB-UniPathway"/>
</dbReference>
<name>Q18910_CAEEL</name>
<dbReference type="PIRSF" id="PIRSF000806">
    <property type="entry name" value="UDPGP"/>
    <property type="match status" value="1"/>
</dbReference>
<accession>Q18910</accession>
<evidence type="ECO:0000256" key="10">
    <source>
        <dbReference type="PIRSR" id="PIRSR000806-1"/>
    </source>
</evidence>
<dbReference type="GO" id="GO:0005977">
    <property type="term" value="P:glycogen metabolic process"/>
    <property type="evidence" value="ECO:0000318"/>
    <property type="project" value="GO_Central"/>
</dbReference>
<dbReference type="UniPathway" id="UPA00164"/>
<dbReference type="InterPro" id="IPR029044">
    <property type="entry name" value="Nucleotide-diphossugar_trans"/>
</dbReference>
<dbReference type="EC" id="2.7.7.9" evidence="3 9"/>
<dbReference type="GO" id="GO:0006011">
    <property type="term" value="P:UDP-alpha-D-glucose metabolic process"/>
    <property type="evidence" value="ECO:0000318"/>
    <property type="project" value="GO_Central"/>
</dbReference>
<evidence type="ECO:0000313" key="14">
    <source>
        <dbReference type="WormBase" id="D1005.2"/>
    </source>
</evidence>
<dbReference type="PaxDb" id="6239-D1005.2"/>
<dbReference type="Bgee" id="WBGene00016996">
    <property type="expression patterns" value="Expressed in embryo and 3 other cell types or tissues"/>
</dbReference>
<feature type="binding site" evidence="11">
    <location>
        <position position="219"/>
    </location>
    <ligand>
        <name>UTP</name>
        <dbReference type="ChEBI" id="CHEBI:46398"/>
    </ligand>
</feature>
<comment type="similarity">
    <text evidence="1 9">Belongs to the UDPGP type 1 family.</text>
</comment>
<dbReference type="CDD" id="cd00897">
    <property type="entry name" value="UGPase_euk"/>
    <property type="match status" value="1"/>
</dbReference>
<proteinExistence type="evidence at protein level"/>
<dbReference type="EMBL" id="BX284606">
    <property type="protein sequence ID" value="CCD68277.1"/>
    <property type="molecule type" value="Genomic_DNA"/>
</dbReference>
<dbReference type="OMA" id="DDAWCPP"/>
<dbReference type="HOGENOM" id="CLU_023632_3_0_1"/>
<dbReference type="GO" id="GO:0005737">
    <property type="term" value="C:cytoplasm"/>
    <property type="evidence" value="ECO:0000318"/>
    <property type="project" value="GO_Central"/>
</dbReference>
<dbReference type="PIR" id="T29493">
    <property type="entry name" value="T29493"/>
</dbReference>
<dbReference type="KEGG" id="cel:CELE_D1005.2"/>
<evidence type="ECO:0000256" key="4">
    <source>
        <dbReference type="ARBA" id="ARBA00019048"/>
    </source>
</evidence>
<evidence type="ECO:0000313" key="13">
    <source>
        <dbReference type="Proteomes" id="UP000001940"/>
    </source>
</evidence>
<dbReference type="AGR" id="WB:WBGene00016996"/>
<keyword evidence="6 9" id="KW-0548">Nucleotidyltransferase</keyword>
<dbReference type="FunFam" id="3.90.550.10:FF:000002">
    <property type="entry name" value="UTP--glucose-1-phosphate uridylyltransferase"/>
    <property type="match status" value="1"/>
</dbReference>
<protein>
    <recommendedName>
        <fullName evidence="4 9">UTP--glucose-1-phosphate uridylyltransferase</fullName>
        <ecNumber evidence="3 9">2.7.7.9</ecNumber>
    </recommendedName>
</protein>